<name>A0A814TCE0_9BILA</name>
<accession>A0A814TCE0</accession>
<evidence type="ECO:0000313" key="1">
    <source>
        <dbReference type="EMBL" id="CAF1157611.1"/>
    </source>
</evidence>
<dbReference type="AlphaFoldDB" id="A0A814TCE0"/>
<proteinExistence type="predicted"/>
<reference evidence="1" key="1">
    <citation type="submission" date="2021-02" db="EMBL/GenBank/DDBJ databases">
        <authorList>
            <person name="Nowell W R."/>
        </authorList>
    </citation>
    <scope>NUCLEOTIDE SEQUENCE</scope>
</reference>
<protein>
    <submittedName>
        <fullName evidence="1">Uncharacterized protein</fullName>
    </submittedName>
</protein>
<dbReference type="Proteomes" id="UP000663870">
    <property type="component" value="Unassembled WGS sequence"/>
</dbReference>
<keyword evidence="2" id="KW-1185">Reference proteome</keyword>
<gene>
    <name evidence="1" type="ORF">JXQ802_LOCUS22077</name>
</gene>
<organism evidence="1 2">
    <name type="scientific">Rotaria sordida</name>
    <dbReference type="NCBI Taxonomy" id="392033"/>
    <lineage>
        <taxon>Eukaryota</taxon>
        <taxon>Metazoa</taxon>
        <taxon>Spiralia</taxon>
        <taxon>Gnathifera</taxon>
        <taxon>Rotifera</taxon>
        <taxon>Eurotatoria</taxon>
        <taxon>Bdelloidea</taxon>
        <taxon>Philodinida</taxon>
        <taxon>Philodinidae</taxon>
        <taxon>Rotaria</taxon>
    </lineage>
</organism>
<dbReference type="EMBL" id="CAJNOL010000663">
    <property type="protein sequence ID" value="CAF1157611.1"/>
    <property type="molecule type" value="Genomic_DNA"/>
</dbReference>
<sequence>MTTYQVDNAMNLQYLSLFIIMNYYNTKTSKKYCQLSKKTYVHNDTNLIHLYTCSQSQRSSTTFKNTKEQINMKR</sequence>
<comment type="caution">
    <text evidence="1">The sequence shown here is derived from an EMBL/GenBank/DDBJ whole genome shotgun (WGS) entry which is preliminary data.</text>
</comment>
<evidence type="ECO:0000313" key="2">
    <source>
        <dbReference type="Proteomes" id="UP000663870"/>
    </source>
</evidence>